<accession>A0AAD5YFM7</accession>
<comment type="caution">
    <text evidence="1">The sequence shown here is derived from an EMBL/GenBank/DDBJ whole genome shotgun (WGS) entry which is preliminary data.</text>
</comment>
<sequence length="94" mass="10855">MPTTLVFQAFYQILPELYLNSLLATFNARENFRMQMSTNEHLSLPLSSLPGTHLNLQSHHEQSKVIDIQVDTIMERKHDHDLMVRTNSFQEGSA</sequence>
<keyword evidence="2" id="KW-1185">Reference proteome</keyword>
<proteinExistence type="predicted"/>
<organism evidence="1 2">
    <name type="scientific">Meripilus lineatus</name>
    <dbReference type="NCBI Taxonomy" id="2056292"/>
    <lineage>
        <taxon>Eukaryota</taxon>
        <taxon>Fungi</taxon>
        <taxon>Dikarya</taxon>
        <taxon>Basidiomycota</taxon>
        <taxon>Agaricomycotina</taxon>
        <taxon>Agaricomycetes</taxon>
        <taxon>Polyporales</taxon>
        <taxon>Meripilaceae</taxon>
        <taxon>Meripilus</taxon>
    </lineage>
</organism>
<evidence type="ECO:0000313" key="2">
    <source>
        <dbReference type="Proteomes" id="UP001212997"/>
    </source>
</evidence>
<protein>
    <submittedName>
        <fullName evidence="1">Uncharacterized protein</fullName>
    </submittedName>
</protein>
<evidence type="ECO:0000313" key="1">
    <source>
        <dbReference type="EMBL" id="KAJ3482794.1"/>
    </source>
</evidence>
<dbReference type="Proteomes" id="UP001212997">
    <property type="component" value="Unassembled WGS sequence"/>
</dbReference>
<gene>
    <name evidence="1" type="ORF">NLI96_g6739</name>
</gene>
<dbReference type="AlphaFoldDB" id="A0AAD5YFM7"/>
<dbReference type="EMBL" id="JANAWD010000256">
    <property type="protein sequence ID" value="KAJ3482794.1"/>
    <property type="molecule type" value="Genomic_DNA"/>
</dbReference>
<name>A0AAD5YFM7_9APHY</name>
<reference evidence="1" key="1">
    <citation type="submission" date="2022-07" db="EMBL/GenBank/DDBJ databases">
        <title>Genome Sequence of Physisporinus lineatus.</title>
        <authorList>
            <person name="Buettner E."/>
        </authorList>
    </citation>
    <scope>NUCLEOTIDE SEQUENCE</scope>
    <source>
        <strain evidence="1">VT162</strain>
    </source>
</reference>